<dbReference type="Proteomes" id="UP001597542">
    <property type="component" value="Unassembled WGS sequence"/>
</dbReference>
<keyword evidence="4" id="KW-1185">Reference proteome</keyword>
<protein>
    <submittedName>
        <fullName evidence="3">Uncharacterized protein</fullName>
    </submittedName>
</protein>
<keyword evidence="2" id="KW-0812">Transmembrane</keyword>
<evidence type="ECO:0000256" key="1">
    <source>
        <dbReference type="SAM" id="MobiDB-lite"/>
    </source>
</evidence>
<evidence type="ECO:0000256" key="2">
    <source>
        <dbReference type="SAM" id="Phobius"/>
    </source>
</evidence>
<dbReference type="RefSeq" id="WP_344278687.1">
    <property type="nucleotide sequence ID" value="NZ_BAAAHV010000015.1"/>
</dbReference>
<gene>
    <name evidence="3" type="ORF">ACFSUT_34345</name>
</gene>
<reference evidence="4" key="1">
    <citation type="journal article" date="2019" name="Int. J. Syst. Evol. Microbiol.">
        <title>The Global Catalogue of Microorganisms (GCM) 10K type strain sequencing project: providing services to taxonomists for standard genome sequencing and annotation.</title>
        <authorList>
            <consortium name="The Broad Institute Genomics Platform"/>
            <consortium name="The Broad Institute Genome Sequencing Center for Infectious Disease"/>
            <person name="Wu L."/>
            <person name="Ma J."/>
        </authorList>
    </citation>
    <scope>NUCLEOTIDE SEQUENCE [LARGE SCALE GENOMIC DNA]</scope>
    <source>
        <strain evidence="4">CGMCC 4.7638</strain>
    </source>
</reference>
<dbReference type="EMBL" id="JBHUKQ010000016">
    <property type="protein sequence ID" value="MFD2485395.1"/>
    <property type="molecule type" value="Genomic_DNA"/>
</dbReference>
<sequence length="310" mass="34135">MNKFWELMAGKLADRWAATAVGALIFWAGGLLAAAYGARRDGGVNALIGPVARQPVAVQASLAVLALVVVATSCLVVRRLVSPVLALLQGPWRFGLGKVSEWASRRARDRAEKLNEQWQQVASVDESSTPDEQQRLARLDERLRRMPAPSSPAYFLPTPLGNVARAADVRIVERFGLAPAAVWPRLWLVLPESVREEFLSARAAVDSCLSALIWGAAFTFFGFFAWWAVLVGAATCVATAWFWLPARVAAFADLTESAFALYRFQLYEQLRLPLPEDPDDEPGRGSDLSMYLHRGQRPRNAVFTSPEGKK</sequence>
<feature type="transmembrane region" description="Helical" evidence="2">
    <location>
        <begin position="224"/>
        <end position="244"/>
    </location>
</feature>
<feature type="region of interest" description="Disordered" evidence="1">
    <location>
        <begin position="275"/>
        <end position="310"/>
    </location>
</feature>
<name>A0ABW5IAU9_9PSEU</name>
<organism evidence="3 4">
    <name type="scientific">Amycolatopsis albidoflavus</name>
    <dbReference type="NCBI Taxonomy" id="102226"/>
    <lineage>
        <taxon>Bacteria</taxon>
        <taxon>Bacillati</taxon>
        <taxon>Actinomycetota</taxon>
        <taxon>Actinomycetes</taxon>
        <taxon>Pseudonocardiales</taxon>
        <taxon>Pseudonocardiaceae</taxon>
        <taxon>Amycolatopsis</taxon>
    </lineage>
</organism>
<feature type="transmembrane region" description="Helical" evidence="2">
    <location>
        <begin position="57"/>
        <end position="77"/>
    </location>
</feature>
<accession>A0ABW5IAU9</accession>
<keyword evidence="2" id="KW-0472">Membrane</keyword>
<proteinExistence type="predicted"/>
<comment type="caution">
    <text evidence="3">The sequence shown here is derived from an EMBL/GenBank/DDBJ whole genome shotgun (WGS) entry which is preliminary data.</text>
</comment>
<evidence type="ECO:0000313" key="3">
    <source>
        <dbReference type="EMBL" id="MFD2485395.1"/>
    </source>
</evidence>
<keyword evidence="2" id="KW-1133">Transmembrane helix</keyword>
<evidence type="ECO:0000313" key="4">
    <source>
        <dbReference type="Proteomes" id="UP001597542"/>
    </source>
</evidence>